<dbReference type="EMBL" id="CM003604">
    <property type="protein sequence ID" value="KYP74690.1"/>
    <property type="molecule type" value="Genomic_DNA"/>
</dbReference>
<evidence type="ECO:0000313" key="2">
    <source>
        <dbReference type="EMBL" id="KYP74690.1"/>
    </source>
</evidence>
<dbReference type="PANTHER" id="PTHR24559:SF444">
    <property type="entry name" value="REVERSE TRANSCRIPTASE DOMAIN-CONTAINING PROTEIN"/>
    <property type="match status" value="1"/>
</dbReference>
<dbReference type="FunFam" id="3.30.70.270:FF:000020">
    <property type="entry name" value="Transposon Tf2-6 polyprotein-like Protein"/>
    <property type="match status" value="1"/>
</dbReference>
<dbReference type="PANTHER" id="PTHR24559">
    <property type="entry name" value="TRANSPOSON TY3-I GAG-POL POLYPROTEIN"/>
    <property type="match status" value="1"/>
</dbReference>
<dbReference type="AlphaFoldDB" id="A0A151U5Y0"/>
<feature type="domain" description="Reverse transcriptase" evidence="1">
    <location>
        <begin position="1"/>
        <end position="155"/>
    </location>
</feature>
<keyword evidence="3" id="KW-1185">Reference proteome</keyword>
<gene>
    <name evidence="2" type="ORF">KK1_007376</name>
</gene>
<dbReference type="Gramene" id="C.cajan_07176.t">
    <property type="protein sequence ID" value="C.cajan_07176.t"/>
    <property type="gene ID" value="C.cajan_07176"/>
</dbReference>
<dbReference type="InterPro" id="IPR043128">
    <property type="entry name" value="Rev_trsase/Diguanyl_cyclase"/>
</dbReference>
<dbReference type="PROSITE" id="PS50878">
    <property type="entry name" value="RT_POL"/>
    <property type="match status" value="1"/>
</dbReference>
<dbReference type="InterPro" id="IPR043502">
    <property type="entry name" value="DNA/RNA_pol_sf"/>
</dbReference>
<dbReference type="InterPro" id="IPR000477">
    <property type="entry name" value="RT_dom"/>
</dbReference>
<accession>A0A151U5Y0</accession>
<evidence type="ECO:0000313" key="3">
    <source>
        <dbReference type="Proteomes" id="UP000075243"/>
    </source>
</evidence>
<dbReference type="Pfam" id="PF17919">
    <property type="entry name" value="RT_RNaseH_2"/>
    <property type="match status" value="1"/>
</dbReference>
<dbReference type="Proteomes" id="UP000075243">
    <property type="component" value="Chromosome 2"/>
</dbReference>
<organism evidence="2 3">
    <name type="scientific">Cajanus cajan</name>
    <name type="common">Pigeon pea</name>
    <name type="synonym">Cajanus indicus</name>
    <dbReference type="NCBI Taxonomy" id="3821"/>
    <lineage>
        <taxon>Eukaryota</taxon>
        <taxon>Viridiplantae</taxon>
        <taxon>Streptophyta</taxon>
        <taxon>Embryophyta</taxon>
        <taxon>Tracheophyta</taxon>
        <taxon>Spermatophyta</taxon>
        <taxon>Magnoliopsida</taxon>
        <taxon>eudicotyledons</taxon>
        <taxon>Gunneridae</taxon>
        <taxon>Pentapetalae</taxon>
        <taxon>rosids</taxon>
        <taxon>fabids</taxon>
        <taxon>Fabales</taxon>
        <taxon>Fabaceae</taxon>
        <taxon>Papilionoideae</taxon>
        <taxon>50 kb inversion clade</taxon>
        <taxon>NPAAA clade</taxon>
        <taxon>indigoferoid/millettioid clade</taxon>
        <taxon>Phaseoleae</taxon>
        <taxon>Cajanus</taxon>
    </lineage>
</organism>
<evidence type="ECO:0000259" key="1">
    <source>
        <dbReference type="PROSITE" id="PS50878"/>
    </source>
</evidence>
<sequence>MPLIEDLLDELNGASYFSKLDLRSGYNQIRMAEADIHKIAFKTLNGHYEWVVLPFVLSNAPATFQNLMNDIFKEHLRKFILVFFDDILVYTKTWSDHIHCLHIALQILQEHSLVLNYKKKIEHLGHLISSKDSCPSTLAKTNDSQGIESFLGLSDYYRRFIHNYGNIAQPLTCILKKDTEFRWNDETETAFARLKEALTSAPVLALLEFGQPFTIETDASRVGIDVVLLEKGHPIAYITKPMGPKY</sequence>
<dbReference type="CDD" id="cd01647">
    <property type="entry name" value="RT_LTR"/>
    <property type="match status" value="1"/>
</dbReference>
<dbReference type="Gene3D" id="3.30.70.270">
    <property type="match status" value="2"/>
</dbReference>
<reference evidence="2 3" key="1">
    <citation type="journal article" date="2012" name="Nat. Biotechnol.">
        <title>Draft genome sequence of pigeonpea (Cajanus cajan), an orphan legume crop of resource-poor farmers.</title>
        <authorList>
            <person name="Varshney R.K."/>
            <person name="Chen W."/>
            <person name="Li Y."/>
            <person name="Bharti A.K."/>
            <person name="Saxena R.K."/>
            <person name="Schlueter J.A."/>
            <person name="Donoghue M.T."/>
            <person name="Azam S."/>
            <person name="Fan G."/>
            <person name="Whaley A.M."/>
            <person name="Farmer A.D."/>
            <person name="Sheridan J."/>
            <person name="Iwata A."/>
            <person name="Tuteja R."/>
            <person name="Penmetsa R.V."/>
            <person name="Wu W."/>
            <person name="Upadhyaya H.D."/>
            <person name="Yang S.P."/>
            <person name="Shah T."/>
            <person name="Saxena K.B."/>
            <person name="Michael T."/>
            <person name="McCombie W.R."/>
            <person name="Yang B."/>
            <person name="Zhang G."/>
            <person name="Yang H."/>
            <person name="Wang J."/>
            <person name="Spillane C."/>
            <person name="Cook D.R."/>
            <person name="May G.D."/>
            <person name="Xu X."/>
            <person name="Jackson S.A."/>
        </authorList>
    </citation>
    <scope>NUCLEOTIDE SEQUENCE [LARGE SCALE GENOMIC DNA]</scope>
    <source>
        <strain evidence="3">cv. Asha</strain>
    </source>
</reference>
<protein>
    <submittedName>
        <fullName evidence="2">Retrovirus-related Pol polyprotein from transposon 297 family</fullName>
    </submittedName>
</protein>
<dbReference type="SUPFAM" id="SSF56672">
    <property type="entry name" value="DNA/RNA polymerases"/>
    <property type="match status" value="1"/>
</dbReference>
<proteinExistence type="predicted"/>
<dbReference type="InterPro" id="IPR053134">
    <property type="entry name" value="RNA-dir_DNA_polymerase"/>
</dbReference>
<dbReference type="Pfam" id="PF00078">
    <property type="entry name" value="RVT_1"/>
    <property type="match status" value="1"/>
</dbReference>
<name>A0A151U5Y0_CAJCA</name>
<dbReference type="Gene3D" id="3.10.10.10">
    <property type="entry name" value="HIV Type 1 Reverse Transcriptase, subunit A, domain 1"/>
    <property type="match status" value="1"/>
</dbReference>
<dbReference type="InterPro" id="IPR041577">
    <property type="entry name" value="RT_RNaseH_2"/>
</dbReference>